<dbReference type="AlphaFoldDB" id="A0A8T4C8B6"/>
<keyword evidence="1" id="KW-0378">Hydrolase</keyword>
<comment type="caution">
    <text evidence="1">The sequence shown here is derived from an EMBL/GenBank/DDBJ whole genome shotgun (WGS) entry which is preliminary data.</text>
</comment>
<gene>
    <name evidence="1" type="ORF">FJY86_02520</name>
</gene>
<dbReference type="GO" id="GO:0016787">
    <property type="term" value="F:hydrolase activity"/>
    <property type="evidence" value="ECO:0007669"/>
    <property type="project" value="UniProtKB-KW"/>
</dbReference>
<dbReference type="InterPro" id="IPR036412">
    <property type="entry name" value="HAD-like_sf"/>
</dbReference>
<dbReference type="EMBL" id="VGJJ01000014">
    <property type="protein sequence ID" value="MBM3282190.1"/>
    <property type="molecule type" value="Genomic_DNA"/>
</dbReference>
<sequence>MSLQAFVKNKVKRARVVGGFLRNSLIFKLKRQTHAPRYWFTKISTVVVDMDGTLFDADAGNMGLRLMYPDKVDHTTMGDILYEGILHKLAQGQMSVEESILDGNRLLQYQNMHKKDFKRVLEVMWPTRRIELIDALRELKQNQNVKIILATLSSQEFAFMVNEKLSKEHRFTFDGVIGSKLSFDKKGKLLGMKEIMGLKNGYTRNVRVRSKLGALKEFMKNKNWSFSMNQTVLITDSYGDIDMAKHVKTILLVPAQPSTIQAVAAKYKLADKLIPTNTQLKKNLLAVFERVN</sequence>
<evidence type="ECO:0000313" key="2">
    <source>
        <dbReference type="Proteomes" id="UP000774699"/>
    </source>
</evidence>
<dbReference type="InterPro" id="IPR023214">
    <property type="entry name" value="HAD_sf"/>
</dbReference>
<dbReference type="Pfam" id="PF12710">
    <property type="entry name" value="HAD"/>
    <property type="match status" value="1"/>
</dbReference>
<dbReference type="SUPFAM" id="SSF56784">
    <property type="entry name" value="HAD-like"/>
    <property type="match status" value="1"/>
</dbReference>
<organism evidence="1 2">
    <name type="scientific">Candidatus Iainarchaeum sp</name>
    <dbReference type="NCBI Taxonomy" id="3101447"/>
    <lineage>
        <taxon>Archaea</taxon>
        <taxon>Candidatus Iainarchaeota</taxon>
        <taxon>Candidatus Iainarchaeia</taxon>
        <taxon>Candidatus Iainarchaeales</taxon>
        <taxon>Candidatus Iainarchaeaceae</taxon>
        <taxon>Candidatus Iainarchaeum</taxon>
    </lineage>
</organism>
<proteinExistence type="predicted"/>
<accession>A0A8T4C8B6</accession>
<reference evidence="1" key="1">
    <citation type="submission" date="2019-03" db="EMBL/GenBank/DDBJ databases">
        <title>Lake Tanganyika Metagenome-Assembled Genomes (MAGs).</title>
        <authorList>
            <person name="Tran P."/>
        </authorList>
    </citation>
    <scope>NUCLEOTIDE SEQUENCE</scope>
    <source>
        <strain evidence="1">M_DeepCast_50m_m2_156</strain>
    </source>
</reference>
<name>A0A8T4C8B6_9ARCH</name>
<dbReference type="Proteomes" id="UP000774699">
    <property type="component" value="Unassembled WGS sequence"/>
</dbReference>
<evidence type="ECO:0000313" key="1">
    <source>
        <dbReference type="EMBL" id="MBM3282190.1"/>
    </source>
</evidence>
<dbReference type="Gene3D" id="3.40.50.1000">
    <property type="entry name" value="HAD superfamily/HAD-like"/>
    <property type="match status" value="1"/>
</dbReference>
<protein>
    <submittedName>
        <fullName evidence="1">Haloacid dehalogenase-like hydrolase</fullName>
    </submittedName>
</protein>